<evidence type="ECO:0000256" key="2">
    <source>
        <dbReference type="ARBA" id="ARBA00023015"/>
    </source>
</evidence>
<evidence type="ECO:0000256" key="4">
    <source>
        <dbReference type="ARBA" id="ARBA00023163"/>
    </source>
</evidence>
<keyword evidence="8" id="KW-1185">Reference proteome</keyword>
<sequence length="332" mass="38397">MAPRTCRRRLGPNWDHHRPSRCRHSHFFKIILSSTIRDMKLRLPEKFVKEYGNKLSIVATLTNPNGSIWQVRLEKANNNIWFHGGWRDFVDYHSINYGYFLVFKYKGNSKFHVLVFDMTATEIEYPSNRDKKRQGNLNEHEMSTSRELCVEHEVDTELIIIENSPMSSTRGSVLSGRRERALQAARMFKPKNPSFICVIQAYNLKLSYVYVTTEFAKKYVQRKNFVKLQASGGKRWPCQFSYRDGSATPKTIGKGWKSFVRDNGIKVGDVCVFELISRMDVVLKRFPEKFVREYGAKLSNVATLIVPNGSIWQVRLEKANNNIGFVVVGGIL</sequence>
<dbReference type="GO" id="GO:0005634">
    <property type="term" value="C:nucleus"/>
    <property type="evidence" value="ECO:0007669"/>
    <property type="project" value="UniProtKB-SubCell"/>
</dbReference>
<name>A0AAW0IXL6_QUESU</name>
<dbReference type="InterPro" id="IPR003340">
    <property type="entry name" value="B3_DNA-bd"/>
</dbReference>
<dbReference type="InterPro" id="IPR050655">
    <property type="entry name" value="Plant_B3_domain"/>
</dbReference>
<dbReference type="Gene3D" id="2.40.330.10">
    <property type="entry name" value="DNA-binding pseudobarrel domain"/>
    <property type="match status" value="2"/>
</dbReference>
<comment type="caution">
    <text evidence="7">The sequence shown here is derived from an EMBL/GenBank/DDBJ whole genome shotgun (WGS) entry which is preliminary data.</text>
</comment>
<dbReference type="SMART" id="SM01019">
    <property type="entry name" value="B3"/>
    <property type="match status" value="2"/>
</dbReference>
<gene>
    <name evidence="7" type="primary">VRN1_22</name>
    <name evidence="7" type="ORF">CFP56_040923</name>
</gene>
<dbReference type="Pfam" id="PF02362">
    <property type="entry name" value="B3"/>
    <property type="match status" value="2"/>
</dbReference>
<proteinExistence type="predicted"/>
<dbReference type="GO" id="GO:0003677">
    <property type="term" value="F:DNA binding"/>
    <property type="evidence" value="ECO:0007669"/>
    <property type="project" value="UniProtKB-KW"/>
</dbReference>
<keyword evidence="2" id="KW-0805">Transcription regulation</keyword>
<dbReference type="CDD" id="cd10017">
    <property type="entry name" value="B3_DNA"/>
    <property type="match status" value="2"/>
</dbReference>
<dbReference type="InterPro" id="IPR015300">
    <property type="entry name" value="DNA-bd_pseudobarrel_sf"/>
</dbReference>
<keyword evidence="5" id="KW-0539">Nucleus</keyword>
<evidence type="ECO:0000313" key="7">
    <source>
        <dbReference type="EMBL" id="KAK7818804.1"/>
    </source>
</evidence>
<dbReference type="SUPFAM" id="SSF101936">
    <property type="entry name" value="DNA-binding pseudobarrel domain"/>
    <property type="match status" value="2"/>
</dbReference>
<keyword evidence="4" id="KW-0804">Transcription</keyword>
<dbReference type="PROSITE" id="PS50863">
    <property type="entry name" value="B3"/>
    <property type="match status" value="2"/>
</dbReference>
<reference evidence="7 8" key="1">
    <citation type="journal article" date="2018" name="Sci. Data">
        <title>The draft genome sequence of cork oak.</title>
        <authorList>
            <person name="Ramos A.M."/>
            <person name="Usie A."/>
            <person name="Barbosa P."/>
            <person name="Barros P.M."/>
            <person name="Capote T."/>
            <person name="Chaves I."/>
            <person name="Simoes F."/>
            <person name="Abreu I."/>
            <person name="Carrasquinho I."/>
            <person name="Faro C."/>
            <person name="Guimaraes J.B."/>
            <person name="Mendonca D."/>
            <person name="Nobrega F."/>
            <person name="Rodrigues L."/>
            <person name="Saibo N.J.M."/>
            <person name="Varela M.C."/>
            <person name="Egas C."/>
            <person name="Matos J."/>
            <person name="Miguel C.M."/>
            <person name="Oliveira M.M."/>
            <person name="Ricardo C.P."/>
            <person name="Goncalves S."/>
        </authorList>
    </citation>
    <scope>NUCLEOTIDE SEQUENCE [LARGE SCALE GENOMIC DNA]</scope>
    <source>
        <strain evidence="8">cv. HL8</strain>
    </source>
</reference>
<evidence type="ECO:0000256" key="1">
    <source>
        <dbReference type="ARBA" id="ARBA00004123"/>
    </source>
</evidence>
<comment type="subcellular location">
    <subcellularLocation>
        <location evidence="1">Nucleus</location>
    </subcellularLocation>
</comment>
<protein>
    <submittedName>
        <fullName evidence="7">B3 domain-containing transcription factor vrn1</fullName>
    </submittedName>
</protein>
<accession>A0AAW0IXL6</accession>
<evidence type="ECO:0000313" key="8">
    <source>
        <dbReference type="Proteomes" id="UP000237347"/>
    </source>
</evidence>
<dbReference type="Proteomes" id="UP000237347">
    <property type="component" value="Unassembled WGS sequence"/>
</dbReference>
<evidence type="ECO:0000259" key="6">
    <source>
        <dbReference type="PROSITE" id="PS50863"/>
    </source>
</evidence>
<feature type="domain" description="TF-B3" evidence="6">
    <location>
        <begin position="194"/>
        <end position="289"/>
    </location>
</feature>
<evidence type="ECO:0000256" key="3">
    <source>
        <dbReference type="ARBA" id="ARBA00023125"/>
    </source>
</evidence>
<dbReference type="PANTHER" id="PTHR31920:SF37">
    <property type="entry name" value="B3 DOMAIN-CONTAINING TRANSCRIPTION FACTOR VRN1"/>
    <property type="match status" value="1"/>
</dbReference>
<dbReference type="AlphaFoldDB" id="A0AAW0IXL6"/>
<organism evidence="7 8">
    <name type="scientific">Quercus suber</name>
    <name type="common">Cork oak</name>
    <dbReference type="NCBI Taxonomy" id="58331"/>
    <lineage>
        <taxon>Eukaryota</taxon>
        <taxon>Viridiplantae</taxon>
        <taxon>Streptophyta</taxon>
        <taxon>Embryophyta</taxon>
        <taxon>Tracheophyta</taxon>
        <taxon>Spermatophyta</taxon>
        <taxon>Magnoliopsida</taxon>
        <taxon>eudicotyledons</taxon>
        <taxon>Gunneridae</taxon>
        <taxon>Pentapetalae</taxon>
        <taxon>rosids</taxon>
        <taxon>fabids</taxon>
        <taxon>Fagales</taxon>
        <taxon>Fagaceae</taxon>
        <taxon>Quercus</taxon>
    </lineage>
</organism>
<dbReference type="PANTHER" id="PTHR31920">
    <property type="entry name" value="B3 DOMAIN-CONTAINING"/>
    <property type="match status" value="1"/>
</dbReference>
<dbReference type="EMBL" id="PKMF04000810">
    <property type="protein sequence ID" value="KAK7818804.1"/>
    <property type="molecule type" value="Genomic_DNA"/>
</dbReference>
<keyword evidence="3" id="KW-0238">DNA-binding</keyword>
<feature type="domain" description="TF-B3" evidence="6">
    <location>
        <begin position="26"/>
        <end position="119"/>
    </location>
</feature>
<evidence type="ECO:0000256" key="5">
    <source>
        <dbReference type="ARBA" id="ARBA00023242"/>
    </source>
</evidence>